<dbReference type="GO" id="GO:0004633">
    <property type="term" value="F:phosphopantothenoylcysteine decarboxylase activity"/>
    <property type="evidence" value="ECO:0007669"/>
    <property type="project" value="TreeGrafter"/>
</dbReference>
<evidence type="ECO:0000256" key="1">
    <source>
        <dbReference type="ARBA" id="ARBA00022993"/>
    </source>
</evidence>
<sequence length="306" mass="32943">MLQSVSDQHDEHYEDSQRDSIEALVAARNDGKKHLLLAASGSVATIKSKSKSLPPPRLPRGKIPVIIQALAKYAGALSIRVVLTESATHFLQGQSAEQPTVSSLLHMPNVDAVYRDRDEWGPQPWRRGASILHIELRRWADILVVAPLSANTLAKIVNGMSDNLLTSVIRAWDTDASVDMKKKLIVVAPAMNTAMWRNPITQKQISVLVDDWGVKEEECVTGQTRWITGWFQVITPTRKTLACGDTGDQSFYNTGVEEIPPSDGANPLYTGAMASVPSICAVIEERLGLGPASSSGGNGGGGGGGR</sequence>
<dbReference type="EMBL" id="OUUZ01000008">
    <property type="protein sequence ID" value="SPQ21025.1"/>
    <property type="molecule type" value="Genomic_DNA"/>
</dbReference>
<name>A0A3S4ARA2_9PEZI</name>
<dbReference type="InterPro" id="IPR003382">
    <property type="entry name" value="Flavoprotein"/>
</dbReference>
<dbReference type="GO" id="GO:0015937">
    <property type="term" value="P:coenzyme A biosynthetic process"/>
    <property type="evidence" value="ECO:0007669"/>
    <property type="project" value="UniProtKB-KW"/>
</dbReference>
<dbReference type="Gene3D" id="3.40.50.1950">
    <property type="entry name" value="Flavin prenyltransferase-like"/>
    <property type="match status" value="1"/>
</dbReference>
<evidence type="ECO:0000313" key="5">
    <source>
        <dbReference type="Proteomes" id="UP000289323"/>
    </source>
</evidence>
<accession>A0A3S4ARA2</accession>
<dbReference type="GO" id="GO:0010181">
    <property type="term" value="F:FMN binding"/>
    <property type="evidence" value="ECO:0007669"/>
    <property type="project" value="TreeGrafter"/>
</dbReference>
<gene>
    <name evidence="4" type="ORF">TT172_LOCUS3444</name>
</gene>
<dbReference type="Pfam" id="PF02441">
    <property type="entry name" value="Flavoprotein"/>
    <property type="match status" value="1"/>
</dbReference>
<protein>
    <submittedName>
        <fullName evidence="4">9a1e7e3a-72ba-4f3b-88bd-cbb563c9dfac</fullName>
    </submittedName>
</protein>
<comment type="similarity">
    <text evidence="2">Belongs to the HFCD (homooligomeric flavin containing Cys decarboxylase) superfamily.</text>
</comment>
<organism evidence="4 5">
    <name type="scientific">Thermothielavioides terrestris</name>
    <dbReference type="NCBI Taxonomy" id="2587410"/>
    <lineage>
        <taxon>Eukaryota</taxon>
        <taxon>Fungi</taxon>
        <taxon>Dikarya</taxon>
        <taxon>Ascomycota</taxon>
        <taxon>Pezizomycotina</taxon>
        <taxon>Sordariomycetes</taxon>
        <taxon>Sordariomycetidae</taxon>
        <taxon>Sordariales</taxon>
        <taxon>Chaetomiaceae</taxon>
        <taxon>Thermothielavioides</taxon>
    </lineage>
</organism>
<dbReference type="AlphaFoldDB" id="A0A3S4ARA2"/>
<dbReference type="PANTHER" id="PTHR14359">
    <property type="entry name" value="HOMO-OLIGOMERIC FLAVIN CONTAINING CYS DECARBOXYLASE FAMILY"/>
    <property type="match status" value="1"/>
</dbReference>
<evidence type="ECO:0000313" key="4">
    <source>
        <dbReference type="EMBL" id="SPQ21025.1"/>
    </source>
</evidence>
<dbReference type="Proteomes" id="UP000289323">
    <property type="component" value="Unassembled WGS sequence"/>
</dbReference>
<evidence type="ECO:0000256" key="2">
    <source>
        <dbReference type="ARBA" id="ARBA00038350"/>
    </source>
</evidence>
<evidence type="ECO:0000259" key="3">
    <source>
        <dbReference type="Pfam" id="PF02441"/>
    </source>
</evidence>
<dbReference type="SUPFAM" id="SSF52507">
    <property type="entry name" value="Homo-oligomeric flavin-containing Cys decarboxylases, HFCD"/>
    <property type="match status" value="1"/>
</dbReference>
<reference evidence="4 5" key="1">
    <citation type="submission" date="2018-04" db="EMBL/GenBank/DDBJ databases">
        <authorList>
            <person name="Huttner S."/>
            <person name="Dainat J."/>
        </authorList>
    </citation>
    <scope>NUCLEOTIDE SEQUENCE [LARGE SCALE GENOMIC DNA]</scope>
</reference>
<dbReference type="InterPro" id="IPR036551">
    <property type="entry name" value="Flavin_trans-like"/>
</dbReference>
<dbReference type="PANTHER" id="PTHR14359:SF6">
    <property type="entry name" value="PHOSPHOPANTOTHENOYLCYSTEINE DECARBOXYLASE"/>
    <property type="match status" value="1"/>
</dbReference>
<feature type="domain" description="Flavoprotein" evidence="3">
    <location>
        <begin position="66"/>
        <end position="213"/>
    </location>
</feature>
<dbReference type="GO" id="GO:0071513">
    <property type="term" value="C:phosphopantothenoylcysteine decarboxylase complex"/>
    <property type="evidence" value="ECO:0007669"/>
    <property type="project" value="TreeGrafter"/>
</dbReference>
<keyword evidence="1" id="KW-0173">Coenzyme A biosynthesis</keyword>
<proteinExistence type="inferred from homology"/>